<accession>A0ACB8T718</accession>
<reference evidence="1" key="1">
    <citation type="submission" date="2021-03" db="EMBL/GenBank/DDBJ databases">
        <authorList>
            <consortium name="DOE Joint Genome Institute"/>
            <person name="Ahrendt S."/>
            <person name="Looney B.P."/>
            <person name="Miyauchi S."/>
            <person name="Morin E."/>
            <person name="Drula E."/>
            <person name="Courty P.E."/>
            <person name="Chicoki N."/>
            <person name="Fauchery L."/>
            <person name="Kohler A."/>
            <person name="Kuo A."/>
            <person name="Labutti K."/>
            <person name="Pangilinan J."/>
            <person name="Lipzen A."/>
            <person name="Riley R."/>
            <person name="Andreopoulos W."/>
            <person name="He G."/>
            <person name="Johnson J."/>
            <person name="Barry K.W."/>
            <person name="Grigoriev I.V."/>
            <person name="Nagy L."/>
            <person name="Hibbett D."/>
            <person name="Henrissat B."/>
            <person name="Matheny P.B."/>
            <person name="Labbe J."/>
            <person name="Martin F."/>
        </authorList>
    </citation>
    <scope>NUCLEOTIDE SEQUENCE</scope>
    <source>
        <strain evidence="1">HHB10654</strain>
    </source>
</reference>
<dbReference type="Proteomes" id="UP000814140">
    <property type="component" value="Unassembled WGS sequence"/>
</dbReference>
<sequence>MTDSQSTFNSMDFRGMDIPGLFSIIERDLRPNPITGEYDEGSIVRAMSRNMGPELEKIIIDVGAVQDTLKSVDLSTYDFAALAGTVEVDTVWVLSDASTRRPRGALQARCRSS</sequence>
<organism evidence="1 2">
    <name type="scientific">Artomyces pyxidatus</name>
    <dbReference type="NCBI Taxonomy" id="48021"/>
    <lineage>
        <taxon>Eukaryota</taxon>
        <taxon>Fungi</taxon>
        <taxon>Dikarya</taxon>
        <taxon>Basidiomycota</taxon>
        <taxon>Agaricomycotina</taxon>
        <taxon>Agaricomycetes</taxon>
        <taxon>Russulales</taxon>
        <taxon>Auriscalpiaceae</taxon>
        <taxon>Artomyces</taxon>
    </lineage>
</organism>
<reference evidence="1" key="2">
    <citation type="journal article" date="2022" name="New Phytol.">
        <title>Evolutionary transition to the ectomycorrhizal habit in the genomes of a hyperdiverse lineage of mushroom-forming fungi.</title>
        <authorList>
            <person name="Looney B."/>
            <person name="Miyauchi S."/>
            <person name="Morin E."/>
            <person name="Drula E."/>
            <person name="Courty P.E."/>
            <person name="Kohler A."/>
            <person name="Kuo A."/>
            <person name="LaButti K."/>
            <person name="Pangilinan J."/>
            <person name="Lipzen A."/>
            <person name="Riley R."/>
            <person name="Andreopoulos W."/>
            <person name="He G."/>
            <person name="Johnson J."/>
            <person name="Nolan M."/>
            <person name="Tritt A."/>
            <person name="Barry K.W."/>
            <person name="Grigoriev I.V."/>
            <person name="Nagy L.G."/>
            <person name="Hibbett D."/>
            <person name="Henrissat B."/>
            <person name="Matheny P.B."/>
            <person name="Labbe J."/>
            <person name="Martin F.M."/>
        </authorList>
    </citation>
    <scope>NUCLEOTIDE SEQUENCE</scope>
    <source>
        <strain evidence="1">HHB10654</strain>
    </source>
</reference>
<gene>
    <name evidence="1" type="ORF">BV25DRAFT_1914484</name>
</gene>
<evidence type="ECO:0000313" key="2">
    <source>
        <dbReference type="Proteomes" id="UP000814140"/>
    </source>
</evidence>
<comment type="caution">
    <text evidence="1">The sequence shown here is derived from an EMBL/GenBank/DDBJ whole genome shotgun (WGS) entry which is preliminary data.</text>
</comment>
<evidence type="ECO:0000313" key="1">
    <source>
        <dbReference type="EMBL" id="KAI0064267.1"/>
    </source>
</evidence>
<name>A0ACB8T718_9AGAM</name>
<keyword evidence="2" id="KW-1185">Reference proteome</keyword>
<dbReference type="EMBL" id="MU277199">
    <property type="protein sequence ID" value="KAI0064267.1"/>
    <property type="molecule type" value="Genomic_DNA"/>
</dbReference>
<proteinExistence type="predicted"/>
<protein>
    <submittedName>
        <fullName evidence="1">Uncharacterized protein</fullName>
    </submittedName>
</protein>